<feature type="transmembrane region" description="Helical" evidence="15">
    <location>
        <begin position="211"/>
        <end position="236"/>
    </location>
</feature>
<reference evidence="17" key="1">
    <citation type="submission" date="2020-11" db="EMBL/GenBank/DDBJ databases">
        <authorList>
            <person name="Tran Van P."/>
        </authorList>
    </citation>
    <scope>NUCLEOTIDE SEQUENCE</scope>
</reference>
<keyword evidence="8 15" id="KW-1133">Transmembrane helix</keyword>
<gene>
    <name evidence="17" type="ORF">TDIB3V08_LOCUS5677</name>
</gene>
<evidence type="ECO:0000256" key="10">
    <source>
        <dbReference type="ARBA" id="ARBA00023136"/>
    </source>
</evidence>
<comment type="similarity">
    <text evidence="14">Belongs to the amino acid/polyamine transporter 2 family. SLC38A9 subfamily.</text>
</comment>
<evidence type="ECO:0000256" key="13">
    <source>
        <dbReference type="ARBA" id="ARBA00023228"/>
    </source>
</evidence>
<dbReference type="GO" id="GO:0015179">
    <property type="term" value="F:L-amino acid transmembrane transporter activity"/>
    <property type="evidence" value="ECO:0007669"/>
    <property type="project" value="TreeGrafter"/>
</dbReference>
<evidence type="ECO:0000256" key="1">
    <source>
        <dbReference type="ARBA" id="ARBA00004107"/>
    </source>
</evidence>
<evidence type="ECO:0000256" key="2">
    <source>
        <dbReference type="ARBA" id="ARBA00004155"/>
    </source>
</evidence>
<dbReference type="GO" id="GO:0046872">
    <property type="term" value="F:metal ion binding"/>
    <property type="evidence" value="ECO:0007669"/>
    <property type="project" value="UniProtKB-KW"/>
</dbReference>
<feature type="transmembrane region" description="Helical" evidence="15">
    <location>
        <begin position="57"/>
        <end position="78"/>
    </location>
</feature>
<evidence type="ECO:0000256" key="11">
    <source>
        <dbReference type="ARBA" id="ARBA00023157"/>
    </source>
</evidence>
<comment type="subcellular location">
    <subcellularLocation>
        <location evidence="1">Late endosome membrane</location>
        <topology evidence="1">Multi-pass membrane protein</topology>
    </subcellularLocation>
    <subcellularLocation>
        <location evidence="2">Lysosome membrane</location>
        <topology evidence="2">Multi-pass membrane protein</topology>
    </subcellularLocation>
</comment>
<feature type="domain" description="Amino acid transporter transmembrane" evidence="16">
    <location>
        <begin position="29"/>
        <end position="244"/>
    </location>
</feature>
<keyword evidence="10 15" id="KW-0472">Membrane</keyword>
<evidence type="ECO:0000256" key="4">
    <source>
        <dbReference type="ARBA" id="ARBA00022692"/>
    </source>
</evidence>
<dbReference type="Pfam" id="PF01490">
    <property type="entry name" value="Aa_trans"/>
    <property type="match status" value="1"/>
</dbReference>
<protein>
    <recommendedName>
        <fullName evidence="16">Amino acid transporter transmembrane domain-containing protein</fullName>
    </recommendedName>
</protein>
<proteinExistence type="inferred from homology"/>
<evidence type="ECO:0000256" key="14">
    <source>
        <dbReference type="ARBA" id="ARBA00038442"/>
    </source>
</evidence>
<evidence type="ECO:0000256" key="15">
    <source>
        <dbReference type="SAM" id="Phobius"/>
    </source>
</evidence>
<evidence type="ECO:0000256" key="8">
    <source>
        <dbReference type="ARBA" id="ARBA00022989"/>
    </source>
</evidence>
<feature type="transmembrane region" description="Helical" evidence="15">
    <location>
        <begin position="98"/>
        <end position="121"/>
    </location>
</feature>
<name>A0A7R8VJL0_TIMDO</name>
<sequence>MDYVQSSRNELTHSLDSKENPISKIWNLRTVPLYLIIIIMPLVNIKTPVFFTKFNALGTLASAYIILFVLVKGILWGVNVDLRDKGSVHYTPLFRPVTFPILTGMLTMSFCIHATVITVVRSNKYPKRNVIDLAIGFMLGTFTYMFLGVFFYVCYPDHKTKIKDNILDLFSSTDVMAAIARALLLFQLSTNYVLVTYGLRRIILLEFFKKVYPGIWAVFILNSSLVFVCVLVAIFFPRIGTLISQLLNTLETPGSVGACNKCQERTVCFVSEKEVRAQTPVDTPPFEQVKEEEAHAAAGKRKKEMRALPERQQAEKIHLVLMLKYFGAISGLFITFVIPCLIHSASLKRRDILTYKHKVLYTAITLFAVANFVAQMFMEV</sequence>
<dbReference type="InterPro" id="IPR013057">
    <property type="entry name" value="AA_transpt_TM"/>
</dbReference>
<dbReference type="PANTHER" id="PTHR22950:SF244">
    <property type="entry name" value="NEUTRAL AMINO ACID TRANSPORTER 9"/>
    <property type="match status" value="1"/>
</dbReference>
<keyword evidence="9" id="KW-0915">Sodium</keyword>
<dbReference type="AlphaFoldDB" id="A0A7R8VJL0"/>
<evidence type="ECO:0000256" key="6">
    <source>
        <dbReference type="ARBA" id="ARBA00022753"/>
    </source>
</evidence>
<feature type="transmembrane region" description="Helical" evidence="15">
    <location>
        <begin position="133"/>
        <end position="155"/>
    </location>
</feature>
<feature type="transmembrane region" description="Helical" evidence="15">
    <location>
        <begin position="175"/>
        <end position="199"/>
    </location>
</feature>
<evidence type="ECO:0000313" key="17">
    <source>
        <dbReference type="EMBL" id="CAD7199428.1"/>
    </source>
</evidence>
<keyword evidence="12" id="KW-0325">Glycoprotein</keyword>
<evidence type="ECO:0000256" key="7">
    <source>
        <dbReference type="ARBA" id="ARBA00022970"/>
    </source>
</evidence>
<accession>A0A7R8VJL0</accession>
<keyword evidence="13" id="KW-0458">Lysosome</keyword>
<keyword evidence="4 15" id="KW-0812">Transmembrane</keyword>
<organism evidence="17">
    <name type="scientific">Timema douglasi</name>
    <name type="common">Walking stick</name>
    <dbReference type="NCBI Taxonomy" id="61478"/>
    <lineage>
        <taxon>Eukaryota</taxon>
        <taxon>Metazoa</taxon>
        <taxon>Ecdysozoa</taxon>
        <taxon>Arthropoda</taxon>
        <taxon>Hexapoda</taxon>
        <taxon>Insecta</taxon>
        <taxon>Pterygota</taxon>
        <taxon>Neoptera</taxon>
        <taxon>Polyneoptera</taxon>
        <taxon>Phasmatodea</taxon>
        <taxon>Timematodea</taxon>
        <taxon>Timematoidea</taxon>
        <taxon>Timematidae</taxon>
        <taxon>Timema</taxon>
    </lineage>
</organism>
<dbReference type="GO" id="GO:0031902">
    <property type="term" value="C:late endosome membrane"/>
    <property type="evidence" value="ECO:0007669"/>
    <property type="project" value="UniProtKB-SubCell"/>
</dbReference>
<evidence type="ECO:0000256" key="9">
    <source>
        <dbReference type="ARBA" id="ARBA00023053"/>
    </source>
</evidence>
<evidence type="ECO:0000256" key="12">
    <source>
        <dbReference type="ARBA" id="ARBA00023180"/>
    </source>
</evidence>
<evidence type="ECO:0000259" key="16">
    <source>
        <dbReference type="Pfam" id="PF01490"/>
    </source>
</evidence>
<keyword evidence="11" id="KW-1015">Disulfide bond</keyword>
<keyword evidence="3" id="KW-0813">Transport</keyword>
<feature type="transmembrane region" description="Helical" evidence="15">
    <location>
        <begin position="359"/>
        <end position="378"/>
    </location>
</feature>
<dbReference type="EMBL" id="OA566775">
    <property type="protein sequence ID" value="CAD7199428.1"/>
    <property type="molecule type" value="Genomic_DNA"/>
</dbReference>
<dbReference type="GO" id="GO:0005765">
    <property type="term" value="C:lysosomal membrane"/>
    <property type="evidence" value="ECO:0007669"/>
    <property type="project" value="UniProtKB-SubCell"/>
</dbReference>
<evidence type="ECO:0000256" key="3">
    <source>
        <dbReference type="ARBA" id="ARBA00022448"/>
    </source>
</evidence>
<dbReference type="PANTHER" id="PTHR22950">
    <property type="entry name" value="AMINO ACID TRANSPORTER"/>
    <property type="match status" value="1"/>
</dbReference>
<keyword evidence="7" id="KW-0029">Amino-acid transport</keyword>
<keyword evidence="6" id="KW-0967">Endosome</keyword>
<feature type="transmembrane region" description="Helical" evidence="15">
    <location>
        <begin position="25"/>
        <end position="45"/>
    </location>
</feature>
<evidence type="ECO:0000256" key="5">
    <source>
        <dbReference type="ARBA" id="ARBA00022723"/>
    </source>
</evidence>
<keyword evidence="5" id="KW-0479">Metal-binding</keyword>
<feature type="transmembrane region" description="Helical" evidence="15">
    <location>
        <begin position="325"/>
        <end position="347"/>
    </location>
</feature>